<reference evidence="1 2" key="1">
    <citation type="journal article" date="2021" name="Elife">
        <title>Chloroplast acquisition without the gene transfer in kleptoplastic sea slugs, Plakobranchus ocellatus.</title>
        <authorList>
            <person name="Maeda T."/>
            <person name="Takahashi S."/>
            <person name="Yoshida T."/>
            <person name="Shimamura S."/>
            <person name="Takaki Y."/>
            <person name="Nagai Y."/>
            <person name="Toyoda A."/>
            <person name="Suzuki Y."/>
            <person name="Arimoto A."/>
            <person name="Ishii H."/>
            <person name="Satoh N."/>
            <person name="Nishiyama T."/>
            <person name="Hasebe M."/>
            <person name="Maruyama T."/>
            <person name="Minagawa J."/>
            <person name="Obokata J."/>
            <person name="Shigenobu S."/>
        </authorList>
    </citation>
    <scope>NUCLEOTIDE SEQUENCE [LARGE SCALE GENOMIC DNA]</scope>
</reference>
<evidence type="ECO:0000313" key="1">
    <source>
        <dbReference type="EMBL" id="GFR73953.1"/>
    </source>
</evidence>
<dbReference type="AlphaFoldDB" id="A0AAV4FMM2"/>
<dbReference type="EMBL" id="BMAT01011502">
    <property type="protein sequence ID" value="GFR73953.1"/>
    <property type="molecule type" value="Genomic_DNA"/>
</dbReference>
<proteinExistence type="predicted"/>
<accession>A0AAV4FMM2</accession>
<organism evidence="1 2">
    <name type="scientific">Elysia marginata</name>
    <dbReference type="NCBI Taxonomy" id="1093978"/>
    <lineage>
        <taxon>Eukaryota</taxon>
        <taxon>Metazoa</taxon>
        <taxon>Spiralia</taxon>
        <taxon>Lophotrochozoa</taxon>
        <taxon>Mollusca</taxon>
        <taxon>Gastropoda</taxon>
        <taxon>Heterobranchia</taxon>
        <taxon>Euthyneura</taxon>
        <taxon>Panpulmonata</taxon>
        <taxon>Sacoglossa</taxon>
        <taxon>Placobranchoidea</taxon>
        <taxon>Plakobranchidae</taxon>
        <taxon>Elysia</taxon>
    </lineage>
</organism>
<protein>
    <submittedName>
        <fullName evidence="1">Uncharacterized protein</fullName>
    </submittedName>
</protein>
<dbReference type="Proteomes" id="UP000762676">
    <property type="component" value="Unassembled WGS sequence"/>
</dbReference>
<comment type="caution">
    <text evidence="1">The sequence shown here is derived from an EMBL/GenBank/DDBJ whole genome shotgun (WGS) entry which is preliminary data.</text>
</comment>
<gene>
    <name evidence="1" type="ORF">ElyMa_005742900</name>
</gene>
<evidence type="ECO:0000313" key="2">
    <source>
        <dbReference type="Proteomes" id="UP000762676"/>
    </source>
</evidence>
<keyword evidence="2" id="KW-1185">Reference proteome</keyword>
<sequence>MVDIPRSVTSAIAQNNQPQQPKLEVSYQDAPPSVYINHTLSATCTALVGTEGVLTIGLMRSSSSHIWTADRYRVLSGRSEQDLFLSHSPAKMDCFMGPKVAVQLLIRIGPEDDGATIHCFPSDTSRNFGQAVSAQKGTVLRESSLSFVVKGESKPPL</sequence>
<name>A0AAV4FMM2_9GAST</name>